<dbReference type="Proteomes" id="UP000728185">
    <property type="component" value="Unassembled WGS sequence"/>
</dbReference>
<evidence type="ECO:0000313" key="4">
    <source>
        <dbReference type="EMBL" id="KAA0194613.1"/>
    </source>
</evidence>
<name>A0A8E0RV13_9TREM</name>
<dbReference type="PROSITE" id="PS50297">
    <property type="entry name" value="ANK_REP_REGION"/>
    <property type="match status" value="3"/>
</dbReference>
<dbReference type="SMART" id="SM00248">
    <property type="entry name" value="ANK"/>
    <property type="match status" value="5"/>
</dbReference>
<dbReference type="Gene3D" id="1.25.40.20">
    <property type="entry name" value="Ankyrin repeat-containing domain"/>
    <property type="match status" value="1"/>
</dbReference>
<feature type="repeat" description="ANK" evidence="3">
    <location>
        <begin position="19"/>
        <end position="51"/>
    </location>
</feature>
<keyword evidence="2 3" id="KW-0040">ANK repeat</keyword>
<reference evidence="4" key="1">
    <citation type="submission" date="2019-05" db="EMBL/GenBank/DDBJ databases">
        <title>Annotation for the trematode Fasciolopsis buski.</title>
        <authorList>
            <person name="Choi Y.-J."/>
        </authorList>
    </citation>
    <scope>NUCLEOTIDE SEQUENCE</scope>
    <source>
        <strain evidence="4">HT</strain>
        <tissue evidence="4">Whole worm</tissue>
    </source>
</reference>
<organism evidence="4 5">
    <name type="scientific">Fasciolopsis buskii</name>
    <dbReference type="NCBI Taxonomy" id="27845"/>
    <lineage>
        <taxon>Eukaryota</taxon>
        <taxon>Metazoa</taxon>
        <taxon>Spiralia</taxon>
        <taxon>Lophotrochozoa</taxon>
        <taxon>Platyhelminthes</taxon>
        <taxon>Trematoda</taxon>
        <taxon>Digenea</taxon>
        <taxon>Plagiorchiida</taxon>
        <taxon>Echinostomata</taxon>
        <taxon>Echinostomatoidea</taxon>
        <taxon>Fasciolidae</taxon>
        <taxon>Fasciolopsis</taxon>
    </lineage>
</organism>
<dbReference type="PANTHER" id="PTHR24171:SF9">
    <property type="entry name" value="ANKYRIN REPEAT DOMAIN-CONTAINING PROTEIN 39"/>
    <property type="match status" value="1"/>
</dbReference>
<dbReference type="AlphaFoldDB" id="A0A8E0RV13"/>
<dbReference type="EMBL" id="LUCM01004244">
    <property type="protein sequence ID" value="KAA0194613.1"/>
    <property type="molecule type" value="Genomic_DNA"/>
</dbReference>
<dbReference type="Pfam" id="PF13637">
    <property type="entry name" value="Ank_4"/>
    <property type="match status" value="1"/>
</dbReference>
<feature type="repeat" description="ANK" evidence="3">
    <location>
        <begin position="52"/>
        <end position="84"/>
    </location>
</feature>
<dbReference type="PANTHER" id="PTHR24171">
    <property type="entry name" value="ANKYRIN REPEAT DOMAIN-CONTAINING PROTEIN 39-RELATED"/>
    <property type="match status" value="1"/>
</dbReference>
<feature type="repeat" description="ANK" evidence="3">
    <location>
        <begin position="85"/>
        <end position="117"/>
    </location>
</feature>
<dbReference type="Pfam" id="PF12796">
    <property type="entry name" value="Ank_2"/>
    <property type="match status" value="1"/>
</dbReference>
<dbReference type="InterPro" id="IPR002110">
    <property type="entry name" value="Ankyrin_rpt"/>
</dbReference>
<dbReference type="PROSITE" id="PS50088">
    <property type="entry name" value="ANK_REPEAT"/>
    <property type="match status" value="3"/>
</dbReference>
<sequence>KIVLPFLIAGANIHVKTTKGETALHYAALESNLLITRLLISRGAQVDEIDDQCQTPLFKAIRGGHLDVVRVLLKEGASVNHIDCGSQTPLILAAKLGKVDICDELLNNGADCFQQDSYHNNALFCAIMNKHHAVVERLILTDRGFELLQTKDVAENSPLHVAVRTGSLKTTNVSLITLYDSACSSTAKNV</sequence>
<dbReference type="InterPro" id="IPR036770">
    <property type="entry name" value="Ankyrin_rpt-contain_sf"/>
</dbReference>
<proteinExistence type="predicted"/>
<keyword evidence="1" id="KW-0677">Repeat</keyword>
<keyword evidence="5" id="KW-1185">Reference proteome</keyword>
<feature type="non-terminal residue" evidence="4">
    <location>
        <position position="190"/>
    </location>
</feature>
<accession>A0A8E0RV13</accession>
<dbReference type="PRINTS" id="PR01415">
    <property type="entry name" value="ANKYRIN"/>
</dbReference>
<protein>
    <submittedName>
        <fullName evidence="4">Uncharacterized protein</fullName>
    </submittedName>
</protein>
<evidence type="ECO:0000256" key="2">
    <source>
        <dbReference type="ARBA" id="ARBA00023043"/>
    </source>
</evidence>
<evidence type="ECO:0000313" key="5">
    <source>
        <dbReference type="Proteomes" id="UP000728185"/>
    </source>
</evidence>
<comment type="caution">
    <text evidence="4">The sequence shown here is derived from an EMBL/GenBank/DDBJ whole genome shotgun (WGS) entry which is preliminary data.</text>
</comment>
<evidence type="ECO:0000256" key="3">
    <source>
        <dbReference type="PROSITE-ProRule" id="PRU00023"/>
    </source>
</evidence>
<gene>
    <name evidence="4" type="ORF">FBUS_08899</name>
</gene>
<dbReference type="SUPFAM" id="SSF48403">
    <property type="entry name" value="Ankyrin repeat"/>
    <property type="match status" value="1"/>
</dbReference>
<dbReference type="OrthoDB" id="7464126at2759"/>
<evidence type="ECO:0000256" key="1">
    <source>
        <dbReference type="ARBA" id="ARBA00022737"/>
    </source>
</evidence>